<dbReference type="InterPro" id="IPR011010">
    <property type="entry name" value="DNA_brk_join_enz"/>
</dbReference>
<evidence type="ECO:0000313" key="3">
    <source>
        <dbReference type="EMBL" id="QEL18785.1"/>
    </source>
</evidence>
<keyword evidence="4" id="KW-1185">Reference proteome</keyword>
<dbReference type="InterPro" id="IPR010998">
    <property type="entry name" value="Integrase_recombinase_N"/>
</dbReference>
<dbReference type="OrthoDB" id="530235at2"/>
<name>A0A5C1AJD5_9BACT</name>
<organism evidence="3 4">
    <name type="scientific">Limnoglobus roseus</name>
    <dbReference type="NCBI Taxonomy" id="2598579"/>
    <lineage>
        <taxon>Bacteria</taxon>
        <taxon>Pseudomonadati</taxon>
        <taxon>Planctomycetota</taxon>
        <taxon>Planctomycetia</taxon>
        <taxon>Gemmatales</taxon>
        <taxon>Gemmataceae</taxon>
        <taxon>Limnoglobus</taxon>
    </lineage>
</organism>
<keyword evidence="1" id="KW-0238">DNA-binding</keyword>
<dbReference type="Proteomes" id="UP000324974">
    <property type="component" value="Chromosome"/>
</dbReference>
<dbReference type="GO" id="GO:0003677">
    <property type="term" value="F:DNA binding"/>
    <property type="evidence" value="ECO:0007669"/>
    <property type="project" value="UniProtKB-KW"/>
</dbReference>
<dbReference type="Gene3D" id="1.10.150.130">
    <property type="match status" value="1"/>
</dbReference>
<sequence>MKPGPKPSVRYWKSKKAYGCSIAGDQHFLARGPDDAPAGPTYLAALDRFRKLVAQDDRKGTDDYLVSALLNQYRAHLKTTRKSGAPGVFEVMARRFAVKFGKKKVAELKPYDFDQWLNEQETWNSTTKAHAIALILGAMTWAKRKGFIVNDPLSGKIERHQPILRGREARLPEELMDLLIGECFVRATYNRKNRTGAPAVHLKNSGFCETFGKFLWLLRITGARPIELRNAEAHNYQNGRLVFRWNATKGYVHKTATKTQRDRIIYLTPEAQAYTEECVKQFPEGPIYRTFRKAKWVQTNVTNKWQWLLKRPKIVAYLEEHKIDPKQVKPYNFRHSAMSKWVEEGGDIYIASQLYGTSVKMIERRYGHPNIDRLHEQFLAFMAKHHAPAPVSQGASG</sequence>
<evidence type="ECO:0000256" key="2">
    <source>
        <dbReference type="ARBA" id="ARBA00023172"/>
    </source>
</evidence>
<dbReference type="GO" id="GO:0006310">
    <property type="term" value="P:DNA recombination"/>
    <property type="evidence" value="ECO:0007669"/>
    <property type="project" value="UniProtKB-KW"/>
</dbReference>
<evidence type="ECO:0000256" key="1">
    <source>
        <dbReference type="ARBA" id="ARBA00023125"/>
    </source>
</evidence>
<dbReference type="GO" id="GO:0015074">
    <property type="term" value="P:DNA integration"/>
    <property type="evidence" value="ECO:0007669"/>
    <property type="project" value="InterPro"/>
</dbReference>
<protein>
    <submittedName>
        <fullName evidence="3">Site-specific integrase</fullName>
    </submittedName>
</protein>
<dbReference type="Gene3D" id="1.10.443.10">
    <property type="entry name" value="Intergrase catalytic core"/>
    <property type="match status" value="1"/>
</dbReference>
<evidence type="ECO:0000313" key="4">
    <source>
        <dbReference type="Proteomes" id="UP000324974"/>
    </source>
</evidence>
<dbReference type="SUPFAM" id="SSF56349">
    <property type="entry name" value="DNA breaking-rejoining enzymes"/>
    <property type="match status" value="1"/>
</dbReference>
<accession>A0A5C1AJD5</accession>
<dbReference type="RefSeq" id="WP_149113244.1">
    <property type="nucleotide sequence ID" value="NZ_CP042425.1"/>
</dbReference>
<gene>
    <name evidence="3" type="ORF">PX52LOC_05824</name>
</gene>
<keyword evidence="2" id="KW-0233">DNA recombination</keyword>
<dbReference type="EMBL" id="CP042425">
    <property type="protein sequence ID" value="QEL18785.1"/>
    <property type="molecule type" value="Genomic_DNA"/>
</dbReference>
<dbReference type="KEGG" id="lrs:PX52LOC_05824"/>
<dbReference type="InterPro" id="IPR013762">
    <property type="entry name" value="Integrase-like_cat_sf"/>
</dbReference>
<proteinExistence type="predicted"/>
<reference evidence="4" key="1">
    <citation type="submission" date="2019-08" db="EMBL/GenBank/DDBJ databases">
        <title>Limnoglobus roseus gen. nov., sp. nov., a novel freshwater planctomycete with a giant genome from the family Gemmataceae.</title>
        <authorList>
            <person name="Kulichevskaya I.S."/>
            <person name="Naumoff D.G."/>
            <person name="Miroshnikov K."/>
            <person name="Ivanova A."/>
            <person name="Philippov D.A."/>
            <person name="Hakobyan A."/>
            <person name="Rijpstra I.C."/>
            <person name="Sinninghe Damste J.S."/>
            <person name="Liesack W."/>
            <person name="Dedysh S.N."/>
        </authorList>
    </citation>
    <scope>NUCLEOTIDE SEQUENCE [LARGE SCALE GENOMIC DNA]</scope>
    <source>
        <strain evidence="4">PX52</strain>
    </source>
</reference>
<dbReference type="AlphaFoldDB" id="A0A5C1AJD5"/>